<dbReference type="EMBL" id="JBDJPC010000004">
    <property type="protein sequence ID" value="KAL1505489.1"/>
    <property type="molecule type" value="Genomic_DNA"/>
</dbReference>
<keyword evidence="3" id="KW-1185">Reference proteome</keyword>
<comment type="caution">
    <text evidence="2">The sequence shown here is derived from an EMBL/GenBank/DDBJ whole genome shotgun (WGS) entry which is preliminary data.</text>
</comment>
<evidence type="ECO:0008006" key="4">
    <source>
        <dbReference type="Google" id="ProtNLM"/>
    </source>
</evidence>
<protein>
    <recommendedName>
        <fullName evidence="4">TIL domain-containing protein</fullName>
    </recommendedName>
</protein>
<evidence type="ECO:0000256" key="1">
    <source>
        <dbReference type="SAM" id="SignalP"/>
    </source>
</evidence>
<keyword evidence="1" id="KW-0732">Signal</keyword>
<evidence type="ECO:0000313" key="3">
    <source>
        <dbReference type="Proteomes" id="UP001566132"/>
    </source>
</evidence>
<name>A0ABD1EXT4_HYPHA</name>
<sequence>MFARFLTIFVALMVLGFVQAQDSCNGTLCSTTRVCRESNSCVDSCKSEVCPLYLVWGCFCPSGQCTNNAGDCVSRN</sequence>
<organism evidence="2 3">
    <name type="scientific">Hypothenemus hampei</name>
    <name type="common">Coffee berry borer</name>
    <dbReference type="NCBI Taxonomy" id="57062"/>
    <lineage>
        <taxon>Eukaryota</taxon>
        <taxon>Metazoa</taxon>
        <taxon>Ecdysozoa</taxon>
        <taxon>Arthropoda</taxon>
        <taxon>Hexapoda</taxon>
        <taxon>Insecta</taxon>
        <taxon>Pterygota</taxon>
        <taxon>Neoptera</taxon>
        <taxon>Endopterygota</taxon>
        <taxon>Coleoptera</taxon>
        <taxon>Polyphaga</taxon>
        <taxon>Cucujiformia</taxon>
        <taxon>Curculionidae</taxon>
        <taxon>Scolytinae</taxon>
        <taxon>Hypothenemus</taxon>
    </lineage>
</organism>
<proteinExistence type="predicted"/>
<feature type="chain" id="PRO_5044817739" description="TIL domain-containing protein" evidence="1">
    <location>
        <begin position="21"/>
        <end position="76"/>
    </location>
</feature>
<gene>
    <name evidence="2" type="ORF">ABEB36_005048</name>
</gene>
<feature type="signal peptide" evidence="1">
    <location>
        <begin position="1"/>
        <end position="20"/>
    </location>
</feature>
<evidence type="ECO:0000313" key="2">
    <source>
        <dbReference type="EMBL" id="KAL1505489.1"/>
    </source>
</evidence>
<reference evidence="2 3" key="1">
    <citation type="submission" date="2024-05" db="EMBL/GenBank/DDBJ databases">
        <title>Genetic variation in Jamaican populations of the coffee berry borer (Hypothenemus hampei).</title>
        <authorList>
            <person name="Errbii M."/>
            <person name="Myrie A."/>
        </authorList>
    </citation>
    <scope>NUCLEOTIDE SEQUENCE [LARGE SCALE GENOMIC DNA]</scope>
    <source>
        <strain evidence="2">JA-Hopewell-2020-01-JO</strain>
        <tissue evidence="2">Whole body</tissue>
    </source>
</reference>
<dbReference type="Proteomes" id="UP001566132">
    <property type="component" value="Unassembled WGS sequence"/>
</dbReference>
<accession>A0ABD1EXT4</accession>
<dbReference type="AlphaFoldDB" id="A0ABD1EXT4"/>